<dbReference type="Proteomes" id="UP000694851">
    <property type="component" value="Unplaced"/>
</dbReference>
<evidence type="ECO:0000259" key="17">
    <source>
        <dbReference type="Pfam" id="PF18611"/>
    </source>
</evidence>
<evidence type="ECO:0000256" key="14">
    <source>
        <dbReference type="ARBA" id="ARBA00074205"/>
    </source>
</evidence>
<protein>
    <recommendedName>
        <fullName evidence="14">Interleukin-3 receptor subunit alpha</fullName>
    </recommendedName>
</protein>
<keyword evidence="11" id="KW-0325">Glycoprotein</keyword>
<dbReference type="Gene3D" id="2.60.40.3850">
    <property type="match status" value="1"/>
</dbReference>
<feature type="domain" description="IL-3 receptor alpha chain N-terminal" evidence="17">
    <location>
        <begin position="1"/>
        <end position="69"/>
    </location>
</feature>
<dbReference type="CTD" id="3563"/>
<evidence type="ECO:0000256" key="8">
    <source>
        <dbReference type="ARBA" id="ARBA00023136"/>
    </source>
</evidence>
<dbReference type="PANTHER" id="PTHR23037:SF46">
    <property type="entry name" value="INTERLEUKIN 5 RECEPTOR SUBUNIT ALPHA"/>
    <property type="match status" value="1"/>
</dbReference>
<keyword evidence="10 19" id="KW-0675">Receptor</keyword>
<dbReference type="InterPro" id="IPR013783">
    <property type="entry name" value="Ig-like_fold"/>
</dbReference>
<evidence type="ECO:0000256" key="9">
    <source>
        <dbReference type="ARBA" id="ARBA00023157"/>
    </source>
</evidence>
<comment type="subcellular location">
    <subcellularLocation>
        <location evidence="1">Cell membrane</location>
        <topology evidence="1">Single-pass type I membrane protein</topology>
    </subcellularLocation>
</comment>
<dbReference type="GeneID" id="109375560"/>
<dbReference type="SUPFAM" id="SSF49265">
    <property type="entry name" value="Fibronectin type III"/>
    <property type="match status" value="1"/>
</dbReference>
<organism evidence="18 19">
    <name type="scientific">Hipposideros armiger</name>
    <name type="common">Great Himalayan leaf-nosed bat</name>
    <dbReference type="NCBI Taxonomy" id="186990"/>
    <lineage>
        <taxon>Eukaryota</taxon>
        <taxon>Metazoa</taxon>
        <taxon>Chordata</taxon>
        <taxon>Craniata</taxon>
        <taxon>Vertebrata</taxon>
        <taxon>Euteleostomi</taxon>
        <taxon>Mammalia</taxon>
        <taxon>Eutheria</taxon>
        <taxon>Laurasiatheria</taxon>
        <taxon>Chiroptera</taxon>
        <taxon>Yinpterochiroptera</taxon>
        <taxon>Rhinolophoidea</taxon>
        <taxon>Hipposideridae</taxon>
        <taxon>Hipposideros</taxon>
    </lineage>
</organism>
<dbReference type="Gene3D" id="2.60.40.10">
    <property type="entry name" value="Immunoglobulins"/>
    <property type="match status" value="2"/>
</dbReference>
<evidence type="ECO:0000256" key="6">
    <source>
        <dbReference type="ARBA" id="ARBA00022843"/>
    </source>
</evidence>
<keyword evidence="18" id="KW-1185">Reference proteome</keyword>
<keyword evidence="4 15" id="KW-0812">Transmembrane</keyword>
<dbReference type="InterPro" id="IPR040907">
    <property type="entry name" value="IL3Ra_N"/>
</dbReference>
<name>A0A8B7QCP5_HIPAR</name>
<comment type="similarity">
    <text evidence="2">Belongs to the type I cytokine receptor family. Type 5 subfamily.</text>
</comment>
<evidence type="ECO:0000313" key="19">
    <source>
        <dbReference type="RefSeq" id="XP_019486544.1"/>
    </source>
</evidence>
<comment type="subunit">
    <text evidence="13">Interacts with IL3. Heterodimer of an alpha and a beta subunit. The beta subunit is common to the IL3, IL5 and GM-CSF receptors.</text>
</comment>
<dbReference type="OrthoDB" id="9835959at2759"/>
<keyword evidence="7 15" id="KW-1133">Transmembrane helix</keyword>
<evidence type="ECO:0000313" key="18">
    <source>
        <dbReference type="Proteomes" id="UP000694851"/>
    </source>
</evidence>
<evidence type="ECO:0000256" key="15">
    <source>
        <dbReference type="SAM" id="Phobius"/>
    </source>
</evidence>
<evidence type="ECO:0000256" key="12">
    <source>
        <dbReference type="ARBA" id="ARBA00056770"/>
    </source>
</evidence>
<evidence type="ECO:0000256" key="7">
    <source>
        <dbReference type="ARBA" id="ARBA00022989"/>
    </source>
</evidence>
<dbReference type="Pfam" id="PF18611">
    <property type="entry name" value="IL3Ra_N"/>
    <property type="match status" value="1"/>
</dbReference>
<evidence type="ECO:0000256" key="11">
    <source>
        <dbReference type="ARBA" id="ARBA00023180"/>
    </source>
</evidence>
<evidence type="ECO:0000256" key="3">
    <source>
        <dbReference type="ARBA" id="ARBA00022475"/>
    </source>
</evidence>
<dbReference type="GO" id="GO:0009897">
    <property type="term" value="C:external side of plasma membrane"/>
    <property type="evidence" value="ECO:0007669"/>
    <property type="project" value="TreeGrafter"/>
</dbReference>
<dbReference type="RefSeq" id="XP_019486544.1">
    <property type="nucleotide sequence ID" value="XM_019630999.1"/>
</dbReference>
<keyword evidence="6" id="KW-0832">Ubl conjugation</keyword>
<comment type="function">
    <text evidence="12">Cell surface receptor for IL3 expressed on hematopoietic progenitor cells, monocytes and B-lymphocytes that controls the production and differentiation of hematopoietic progenitor cells into lineage-restricted cells. Ligand stimulation rapidly induces hetrodimerization with IL3RB, phosphorylation and enzyme activity of effector proteins such as JAK2 and PI3K that play a role in signaling cell proliferation and differentiation. Activation of JAK2 leads to STAT5-mediated transcriptional program.</text>
</comment>
<evidence type="ECO:0000256" key="1">
    <source>
        <dbReference type="ARBA" id="ARBA00004251"/>
    </source>
</evidence>
<keyword evidence="3" id="KW-1003">Cell membrane</keyword>
<reference evidence="19" key="1">
    <citation type="submission" date="2025-08" db="UniProtKB">
        <authorList>
            <consortium name="RefSeq"/>
        </authorList>
    </citation>
    <scope>IDENTIFICATION</scope>
    <source>
        <tissue evidence="19">Muscle</tissue>
    </source>
</reference>
<dbReference type="InterPro" id="IPR036116">
    <property type="entry name" value="FN3_sf"/>
</dbReference>
<sequence length="352" mass="39597">METKSKMLAWDVTGNISSIKCFKDSKNSSKGQTQKSCTFYVLPKCKASNYTVNVTTVDGKSFSTWIRYPEQEGNPGAAAQGLECQVHDVDFLTCGWKVGPEAPSDVQYSSYLENVKTENKWECPRHTANGLGIHVQCQFKGLSRFPHVQYRFLVNGNSTHSSIPCAECIMYLSHIEELSPPNMTVSCNKSHSVIEWKTRSHFYRKIEYELEIQKGTDDPYTQKAHLKTSLILSSPGVYTVKVRAMVLRYTNQKKGTSQWSAPQRIACHQDENAPLHFWLTPLLIALATLTFAGCALLLCKRYSLRQKLFPPIPHMKDPIGDGAHTENMLAWESDRAGPEECPVAKVQVLGEK</sequence>
<evidence type="ECO:0000259" key="16">
    <source>
        <dbReference type="Pfam" id="PF09240"/>
    </source>
</evidence>
<evidence type="ECO:0000256" key="10">
    <source>
        <dbReference type="ARBA" id="ARBA00023170"/>
    </source>
</evidence>
<gene>
    <name evidence="19" type="primary">IL3RA</name>
</gene>
<keyword evidence="8 15" id="KW-0472">Membrane</keyword>
<evidence type="ECO:0000256" key="13">
    <source>
        <dbReference type="ARBA" id="ARBA00065508"/>
    </source>
</evidence>
<dbReference type="Pfam" id="PF09240">
    <property type="entry name" value="IL6Ra-bind"/>
    <property type="match status" value="1"/>
</dbReference>
<dbReference type="FunFam" id="2.60.40.10:FF:002832">
    <property type="entry name" value="Interleukin-3 receptor subunit alpha"/>
    <property type="match status" value="1"/>
</dbReference>
<dbReference type="AlphaFoldDB" id="A0A8B7QCP5"/>
<feature type="domain" description="Type I cytokine receptor cytokine-binding" evidence="16">
    <location>
        <begin position="82"/>
        <end position="170"/>
    </location>
</feature>
<evidence type="ECO:0000256" key="5">
    <source>
        <dbReference type="ARBA" id="ARBA00022729"/>
    </source>
</evidence>
<evidence type="ECO:0000256" key="2">
    <source>
        <dbReference type="ARBA" id="ARBA00008159"/>
    </source>
</evidence>
<proteinExistence type="inferred from homology"/>
<dbReference type="InterPro" id="IPR015321">
    <property type="entry name" value="TypeI_recpt_CBD"/>
</dbReference>
<feature type="transmembrane region" description="Helical" evidence="15">
    <location>
        <begin position="275"/>
        <end position="299"/>
    </location>
</feature>
<dbReference type="GO" id="GO:0004912">
    <property type="term" value="F:interleukin-3 receptor activity"/>
    <property type="evidence" value="ECO:0007669"/>
    <property type="project" value="UniProtKB-ARBA"/>
</dbReference>
<keyword evidence="9" id="KW-1015">Disulfide bond</keyword>
<accession>A0A8B7QCP5</accession>
<evidence type="ECO:0000256" key="4">
    <source>
        <dbReference type="ARBA" id="ARBA00022692"/>
    </source>
</evidence>
<dbReference type="PANTHER" id="PTHR23037">
    <property type="entry name" value="CYTOKINE RECEPTOR"/>
    <property type="match status" value="1"/>
</dbReference>
<keyword evidence="5" id="KW-0732">Signal</keyword>